<protein>
    <submittedName>
        <fullName evidence="2">Putative structural protein</fullName>
    </submittedName>
</protein>
<dbReference type="Pfam" id="PF19905">
    <property type="entry name" value="DUF6378"/>
    <property type="match status" value="1"/>
</dbReference>
<gene>
    <name evidence="2" type="ORF">MM415B05216_0009</name>
</gene>
<reference evidence="2" key="1">
    <citation type="submission" date="2020-03" db="EMBL/GenBank/DDBJ databases">
        <title>The deep terrestrial virosphere.</title>
        <authorList>
            <person name="Holmfeldt K."/>
            <person name="Nilsson E."/>
            <person name="Simone D."/>
            <person name="Lopez-Fernandez M."/>
            <person name="Wu X."/>
            <person name="de Brujin I."/>
            <person name="Lundin D."/>
            <person name="Andersson A."/>
            <person name="Bertilsson S."/>
            <person name="Dopson M."/>
        </authorList>
    </citation>
    <scope>NUCLEOTIDE SEQUENCE</scope>
    <source>
        <strain evidence="2">MM415B05216</strain>
    </source>
</reference>
<organism evidence="2">
    <name type="scientific">viral metagenome</name>
    <dbReference type="NCBI Taxonomy" id="1070528"/>
    <lineage>
        <taxon>unclassified sequences</taxon>
        <taxon>metagenomes</taxon>
        <taxon>organismal metagenomes</taxon>
    </lineage>
</organism>
<dbReference type="EMBL" id="MT143336">
    <property type="protein sequence ID" value="QJA95702.1"/>
    <property type="molecule type" value="Genomic_DNA"/>
</dbReference>
<evidence type="ECO:0000313" key="2">
    <source>
        <dbReference type="EMBL" id="QJA95702.1"/>
    </source>
</evidence>
<dbReference type="AlphaFoldDB" id="A0A6M3LQ83"/>
<dbReference type="InterPro" id="IPR045958">
    <property type="entry name" value="DUF6378"/>
</dbReference>
<feature type="domain" description="DUF6378" evidence="1">
    <location>
        <begin position="11"/>
        <end position="91"/>
    </location>
</feature>
<sequence>MEETKIESIEEEARRLVNVDRQDTYGPPEENLLMIARLWTLYLASQIKSGISAKQVAEMMILLKLARNVSGLPRRDNYIDMIGYTIIAERLGCQQVKTND</sequence>
<name>A0A6M3LQ83_9ZZZZ</name>
<accession>A0A6M3LQ83</accession>
<evidence type="ECO:0000259" key="1">
    <source>
        <dbReference type="Pfam" id="PF19905"/>
    </source>
</evidence>
<proteinExistence type="predicted"/>